<dbReference type="AlphaFoldDB" id="A0AAJ0CGK2"/>
<dbReference type="InterPro" id="IPR052895">
    <property type="entry name" value="HetReg/Transcr_Mod"/>
</dbReference>
<comment type="caution">
    <text evidence="1">The sequence shown here is derived from an EMBL/GenBank/DDBJ whole genome shotgun (WGS) entry which is preliminary data.</text>
</comment>
<accession>A0AAJ0CGK2</accession>
<reference evidence="1" key="1">
    <citation type="submission" date="2023-06" db="EMBL/GenBank/DDBJ databases">
        <title>Conoideocrella luteorostrata (Hypocreales: Clavicipitaceae), a potential biocontrol fungus for elongate hemlock scale in United States Christmas tree production areas.</title>
        <authorList>
            <person name="Barrett H."/>
            <person name="Lovett B."/>
            <person name="Macias A.M."/>
            <person name="Stajich J.E."/>
            <person name="Kasson M.T."/>
        </authorList>
    </citation>
    <scope>NUCLEOTIDE SEQUENCE</scope>
    <source>
        <strain evidence="1">ARSEF 14590</strain>
    </source>
</reference>
<dbReference type="PANTHER" id="PTHR24148:SF64">
    <property type="entry name" value="HETEROKARYON INCOMPATIBILITY DOMAIN-CONTAINING PROTEIN"/>
    <property type="match status" value="1"/>
</dbReference>
<gene>
    <name evidence="1" type="ORF">QQS21_011043</name>
</gene>
<sequence length="546" mass="61558">MEQSSQPSSSTKPDYRYSTLENSQIRILTLLAGGFDDPLTGELTHRQFVPSRSEVPKYEAISYAWGDQTDMEPGSCPASSEATKSALSFTKRDWLAIQKLFARPWFKRLWVRQEIILAKSSVVIFAGYSSTAWSRFGQAAGCIEVKIALGKTNSPILSRFVSDISNIVALYRTPLFKHPVALLNFTRSCQCKDERDRVYSILGLIRPSYKIYPNYRQNITDVCKEFMLKIYREDGRLDILSFCDVTAEPSWVPNISGPNPAHHFWRNFATGYSQAHLNSIRKDTIEVNGIEAGALSSLVGHIPKGCSENELKRRVKRILVKVLGWDPGSWEEEAAVSLTQTLLGGHWIENTNHRHDPQLRGAVSVLKNWVIEDVGRTYHENAFLDMLVTWAMINSLPGWSVYQATNKDFGICSSLCIPGDQIFVVFGCKDPVMLRKSEGFGYYRIVGPSYIYHLSCGQAVLGKHAVGLSFVNSFDNPDLIFEAENGLRDNLHVQCVDHPYKIEDDHPLWHRRKSATSSASSSIRADSSCLEVLRKRGIHIEQTLLK</sequence>
<keyword evidence="2" id="KW-1185">Reference proteome</keyword>
<evidence type="ECO:0008006" key="3">
    <source>
        <dbReference type="Google" id="ProtNLM"/>
    </source>
</evidence>
<protein>
    <recommendedName>
        <fullName evidence="3">Heterokaryon incompatibility domain-containing protein</fullName>
    </recommendedName>
</protein>
<dbReference type="PANTHER" id="PTHR24148">
    <property type="entry name" value="ANKYRIN REPEAT DOMAIN-CONTAINING PROTEIN 39 HOMOLOG-RELATED"/>
    <property type="match status" value="1"/>
</dbReference>
<name>A0AAJ0CGK2_9HYPO</name>
<evidence type="ECO:0000313" key="2">
    <source>
        <dbReference type="Proteomes" id="UP001251528"/>
    </source>
</evidence>
<evidence type="ECO:0000313" key="1">
    <source>
        <dbReference type="EMBL" id="KAK2591262.1"/>
    </source>
</evidence>
<proteinExistence type="predicted"/>
<dbReference type="EMBL" id="JASWJB010000349">
    <property type="protein sequence ID" value="KAK2591262.1"/>
    <property type="molecule type" value="Genomic_DNA"/>
</dbReference>
<organism evidence="1 2">
    <name type="scientific">Conoideocrella luteorostrata</name>
    <dbReference type="NCBI Taxonomy" id="1105319"/>
    <lineage>
        <taxon>Eukaryota</taxon>
        <taxon>Fungi</taxon>
        <taxon>Dikarya</taxon>
        <taxon>Ascomycota</taxon>
        <taxon>Pezizomycotina</taxon>
        <taxon>Sordariomycetes</taxon>
        <taxon>Hypocreomycetidae</taxon>
        <taxon>Hypocreales</taxon>
        <taxon>Clavicipitaceae</taxon>
        <taxon>Conoideocrella</taxon>
    </lineage>
</organism>
<dbReference type="Proteomes" id="UP001251528">
    <property type="component" value="Unassembled WGS sequence"/>
</dbReference>